<dbReference type="AlphaFoldDB" id="A0A367ZLY0"/>
<comment type="cofactor">
    <cofactor evidence="2">
        <name>Zn(2+)</name>
        <dbReference type="ChEBI" id="CHEBI:29105"/>
    </cofactor>
</comment>
<evidence type="ECO:0000256" key="1">
    <source>
        <dbReference type="ARBA" id="ARBA00001941"/>
    </source>
</evidence>
<dbReference type="SUPFAM" id="SSF53187">
    <property type="entry name" value="Zn-dependent exopeptidases"/>
    <property type="match status" value="1"/>
</dbReference>
<gene>
    <name evidence="10" type="ORF">OZSIB_0392</name>
</gene>
<feature type="compositionally biased region" description="Low complexity" evidence="8">
    <location>
        <begin position="443"/>
        <end position="466"/>
    </location>
</feature>
<dbReference type="NCBIfam" id="TIGR01910">
    <property type="entry name" value="DapE-ArgE"/>
    <property type="match status" value="1"/>
</dbReference>
<dbReference type="NCBIfam" id="NF010589">
    <property type="entry name" value="PRK13983.1"/>
    <property type="match status" value="1"/>
</dbReference>
<feature type="compositionally biased region" description="Polar residues" evidence="8">
    <location>
        <begin position="472"/>
        <end position="483"/>
    </location>
</feature>
<reference evidence="10 11" key="1">
    <citation type="submission" date="2018-05" db="EMBL/GenBank/DDBJ databases">
        <title>A metagenomic window into the 2 km-deep terrestrial subsurface aquifer revealed taxonomically and functionally diverse microbial community comprising novel uncultured bacterial lineages.</title>
        <authorList>
            <person name="Kadnikov V.V."/>
            <person name="Mardanov A.V."/>
            <person name="Beletsky A.V."/>
            <person name="Banks D."/>
            <person name="Pimenov N.V."/>
            <person name="Frank Y.A."/>
            <person name="Karnachuk O.V."/>
            <person name="Ravin N.V."/>
        </authorList>
    </citation>
    <scope>NUCLEOTIDE SEQUENCE [LARGE SCALE GENOMIC DNA]</scope>
    <source>
        <strain evidence="10">BY5</strain>
    </source>
</reference>
<dbReference type="GO" id="GO:0016787">
    <property type="term" value="F:hydrolase activity"/>
    <property type="evidence" value="ECO:0007669"/>
    <property type="project" value="UniProtKB-KW"/>
</dbReference>
<dbReference type="EMBL" id="QOQW01000016">
    <property type="protein sequence ID" value="RCK79050.1"/>
    <property type="molecule type" value="Genomic_DNA"/>
</dbReference>
<dbReference type="Gene3D" id="3.30.70.360">
    <property type="match status" value="1"/>
</dbReference>
<dbReference type="InterPro" id="IPR002933">
    <property type="entry name" value="Peptidase_M20"/>
</dbReference>
<evidence type="ECO:0000256" key="5">
    <source>
        <dbReference type="ARBA" id="ARBA00022801"/>
    </source>
</evidence>
<feature type="region of interest" description="Disordered" evidence="8">
    <location>
        <begin position="412"/>
        <end position="483"/>
    </location>
</feature>
<evidence type="ECO:0000256" key="4">
    <source>
        <dbReference type="ARBA" id="ARBA00022723"/>
    </source>
</evidence>
<protein>
    <submittedName>
        <fullName evidence="10">Succinyl-diaminopimelate desuccinylase</fullName>
    </submittedName>
</protein>
<dbReference type="Gene3D" id="3.40.630.10">
    <property type="entry name" value="Zn peptidases"/>
    <property type="match status" value="2"/>
</dbReference>
<keyword evidence="5" id="KW-0378">Hydrolase</keyword>
<keyword evidence="6" id="KW-0862">Zinc</keyword>
<dbReference type="SUPFAM" id="SSF55031">
    <property type="entry name" value="Bacterial exopeptidase dimerisation domain"/>
    <property type="match status" value="1"/>
</dbReference>
<organism evidence="10 11">
    <name type="scientific">Candidatus Ozemobacter sibiricus</name>
    <dbReference type="NCBI Taxonomy" id="2268124"/>
    <lineage>
        <taxon>Bacteria</taxon>
        <taxon>Candidatus Ozemobacteria</taxon>
        <taxon>Candidatus Ozemobacterales</taxon>
        <taxon>Candidatus Ozemobacteraceae</taxon>
        <taxon>Candidatus Ozemobacter</taxon>
    </lineage>
</organism>
<comment type="cofactor">
    <cofactor evidence="1">
        <name>Co(2+)</name>
        <dbReference type="ChEBI" id="CHEBI:48828"/>
    </cofactor>
</comment>
<dbReference type="InterPro" id="IPR011650">
    <property type="entry name" value="Peptidase_M20_dimer"/>
</dbReference>
<name>A0A367ZLY0_9BACT</name>
<evidence type="ECO:0000259" key="9">
    <source>
        <dbReference type="Pfam" id="PF07687"/>
    </source>
</evidence>
<evidence type="ECO:0000256" key="3">
    <source>
        <dbReference type="ARBA" id="ARBA00006247"/>
    </source>
</evidence>
<comment type="similarity">
    <text evidence="3">Belongs to the peptidase M20A family.</text>
</comment>
<sequence>MQNDLFKNIDALEAWAIELQRGLVAIPAITPTGGGTGELDKAVWLEQELRQLPFDSIARYDAPHPAAKGGVRPNLVALYKGTEGGRTLWIMSHLDVVPPGDLSLWKTDPFALTVEGRTLYGRGVEDNHQGLVASLLAVRAIMESGWRPPFDLGLLFAADEETGSEYGAGFLCRQHAHLFGPRDMFIVPDGGLADGSMVEVAEKSIWWLKIKTQGKQCHASMPQKGINAFRAASELVVALQSLYKTFPKKDPLFDPPMSTFEPTKKENNIPNINTIPAEDVFYLDARVLPCYPLKKVEAEIQRLAKAIEKKHKVKITFEDVQRGEAAPPTAADDPLVTELIAAVRDVHKVKAVPRGIGGGTVAAFFRKLHLPAVVYSKLDEVAHQPNEYCKLDNLLGDAKVFALTALRLAERATSAPAPTPRKTARGASHPTKAQGKPHGSRPAKAATKAKTKPQASSKAKAATKAKSLYRGQKSSQTRATRRR</sequence>
<evidence type="ECO:0000256" key="7">
    <source>
        <dbReference type="ARBA" id="ARBA00023285"/>
    </source>
</evidence>
<keyword evidence="7" id="KW-0170">Cobalt</keyword>
<dbReference type="GO" id="GO:0046872">
    <property type="term" value="F:metal ion binding"/>
    <property type="evidence" value="ECO:0007669"/>
    <property type="project" value="UniProtKB-KW"/>
</dbReference>
<dbReference type="InterPro" id="IPR010182">
    <property type="entry name" value="ArgE/DapE"/>
</dbReference>
<evidence type="ECO:0000313" key="10">
    <source>
        <dbReference type="EMBL" id="RCK79050.1"/>
    </source>
</evidence>
<dbReference type="Pfam" id="PF01546">
    <property type="entry name" value="Peptidase_M20"/>
    <property type="match status" value="1"/>
</dbReference>
<evidence type="ECO:0000313" key="11">
    <source>
        <dbReference type="Proteomes" id="UP000252355"/>
    </source>
</evidence>
<keyword evidence="4" id="KW-0479">Metal-binding</keyword>
<dbReference type="PANTHER" id="PTHR43808">
    <property type="entry name" value="ACETYLORNITHINE DEACETYLASE"/>
    <property type="match status" value="1"/>
</dbReference>
<dbReference type="InterPro" id="IPR050072">
    <property type="entry name" value="Peptidase_M20A"/>
</dbReference>
<accession>A0A367ZLY0</accession>
<proteinExistence type="inferred from homology"/>
<dbReference type="PANTHER" id="PTHR43808:SF32">
    <property type="entry name" value="ARGE_DAPE-RELATED DEACYLASE"/>
    <property type="match status" value="1"/>
</dbReference>
<dbReference type="Proteomes" id="UP000252355">
    <property type="component" value="Unassembled WGS sequence"/>
</dbReference>
<comment type="caution">
    <text evidence="10">The sequence shown here is derived from an EMBL/GenBank/DDBJ whole genome shotgun (WGS) entry which is preliminary data.</text>
</comment>
<dbReference type="Pfam" id="PF07687">
    <property type="entry name" value="M20_dimer"/>
    <property type="match status" value="1"/>
</dbReference>
<evidence type="ECO:0000256" key="8">
    <source>
        <dbReference type="SAM" id="MobiDB-lite"/>
    </source>
</evidence>
<evidence type="ECO:0000256" key="2">
    <source>
        <dbReference type="ARBA" id="ARBA00001947"/>
    </source>
</evidence>
<evidence type="ECO:0000256" key="6">
    <source>
        <dbReference type="ARBA" id="ARBA00022833"/>
    </source>
</evidence>
<dbReference type="InterPro" id="IPR036264">
    <property type="entry name" value="Bact_exopeptidase_dim_dom"/>
</dbReference>
<feature type="domain" description="Peptidase M20 dimerisation" evidence="9">
    <location>
        <begin position="201"/>
        <end position="310"/>
    </location>
</feature>